<evidence type="ECO:0000313" key="5">
    <source>
        <dbReference type="EMBL" id="PIC53623.1"/>
    </source>
</evidence>
<dbReference type="PANTHER" id="PTHR22956">
    <property type="entry name" value="ANKYRIN REPEAT-CONTAINING PROTEIN F37A4.4-RELATED-RELATED"/>
    <property type="match status" value="1"/>
</dbReference>
<feature type="region of interest" description="Disordered" evidence="1">
    <location>
        <begin position="851"/>
        <end position="905"/>
    </location>
</feature>
<evidence type="ECO:0000256" key="2">
    <source>
        <dbReference type="SAM" id="Phobius"/>
    </source>
</evidence>
<keyword evidence="2" id="KW-0812">Transmembrane</keyword>
<evidence type="ECO:0000256" key="3">
    <source>
        <dbReference type="SAM" id="SignalP"/>
    </source>
</evidence>
<dbReference type="Proteomes" id="UP000230233">
    <property type="component" value="Chromosome I"/>
</dbReference>
<organism evidence="5 6">
    <name type="scientific">Caenorhabditis nigoni</name>
    <dbReference type="NCBI Taxonomy" id="1611254"/>
    <lineage>
        <taxon>Eukaryota</taxon>
        <taxon>Metazoa</taxon>
        <taxon>Ecdysozoa</taxon>
        <taxon>Nematoda</taxon>
        <taxon>Chromadorea</taxon>
        <taxon>Rhabditida</taxon>
        <taxon>Rhabditina</taxon>
        <taxon>Rhabditomorpha</taxon>
        <taxon>Rhabditoidea</taxon>
        <taxon>Rhabditidae</taxon>
        <taxon>Peloderinae</taxon>
        <taxon>Caenorhabditis</taxon>
    </lineage>
</organism>
<keyword evidence="3" id="KW-0732">Signal</keyword>
<evidence type="ECO:0000259" key="4">
    <source>
        <dbReference type="Pfam" id="PF02206"/>
    </source>
</evidence>
<dbReference type="OrthoDB" id="5893625at2759"/>
<dbReference type="AlphaFoldDB" id="A0A2G5VP94"/>
<gene>
    <name evidence="5" type="primary">Cnig_chr_I.g3254</name>
    <name evidence="5" type="ORF">B9Z55_003254</name>
</gene>
<keyword evidence="6" id="KW-1185">Reference proteome</keyword>
<proteinExistence type="predicted"/>
<accession>A0A2G5VP94</accession>
<feature type="compositionally biased region" description="Basic residues" evidence="1">
    <location>
        <begin position="889"/>
        <end position="905"/>
    </location>
</feature>
<dbReference type="InterPro" id="IPR003125">
    <property type="entry name" value="WSN"/>
</dbReference>
<keyword evidence="2" id="KW-0472">Membrane</keyword>
<dbReference type="Pfam" id="PF02206">
    <property type="entry name" value="WSN"/>
    <property type="match status" value="1"/>
</dbReference>
<reference evidence="6" key="1">
    <citation type="submission" date="2017-10" db="EMBL/GenBank/DDBJ databases">
        <title>Rapid genome shrinkage in a self-fertile nematode reveals novel sperm competition proteins.</title>
        <authorList>
            <person name="Yin D."/>
            <person name="Schwarz E.M."/>
            <person name="Thomas C.G."/>
            <person name="Felde R.L."/>
            <person name="Korf I.F."/>
            <person name="Cutter A.D."/>
            <person name="Schartner C.M."/>
            <person name="Ralston E.J."/>
            <person name="Meyer B.J."/>
            <person name="Haag E.S."/>
        </authorList>
    </citation>
    <scope>NUCLEOTIDE SEQUENCE [LARGE SCALE GENOMIC DNA]</scope>
    <source>
        <strain evidence="6">JU1422</strain>
    </source>
</reference>
<dbReference type="EMBL" id="PDUG01000001">
    <property type="protein sequence ID" value="PIC53623.1"/>
    <property type="molecule type" value="Genomic_DNA"/>
</dbReference>
<feature type="domain" description="Domain of unknown function WSN" evidence="4">
    <location>
        <begin position="29"/>
        <end position="89"/>
    </location>
</feature>
<comment type="caution">
    <text evidence="5">The sequence shown here is derived from an EMBL/GenBank/DDBJ whole genome shotgun (WGS) entry which is preliminary data.</text>
</comment>
<dbReference type="InterPro" id="IPR053345">
    <property type="entry name" value="Ankyrin_repeat-containing"/>
</dbReference>
<evidence type="ECO:0000256" key="1">
    <source>
        <dbReference type="SAM" id="MobiDB-lite"/>
    </source>
</evidence>
<evidence type="ECO:0000313" key="6">
    <source>
        <dbReference type="Proteomes" id="UP000230233"/>
    </source>
</evidence>
<feature type="chain" id="PRO_5013808236" description="Domain of unknown function WSN domain-containing protein" evidence="3">
    <location>
        <begin position="21"/>
        <end position="905"/>
    </location>
</feature>
<protein>
    <recommendedName>
        <fullName evidence="4">Domain of unknown function WSN domain-containing protein</fullName>
    </recommendedName>
</protein>
<dbReference type="PANTHER" id="PTHR22956:SF15">
    <property type="entry name" value="DOMAIN OF UNKNOWN FUNCTION WSN DOMAIN-CONTAINING PROTEIN"/>
    <property type="match status" value="1"/>
</dbReference>
<feature type="signal peptide" evidence="3">
    <location>
        <begin position="1"/>
        <end position="20"/>
    </location>
</feature>
<name>A0A2G5VP94_9PELO</name>
<keyword evidence="2" id="KW-1133">Transmembrane helix</keyword>
<feature type="compositionally biased region" description="Basic and acidic residues" evidence="1">
    <location>
        <begin position="851"/>
        <end position="888"/>
    </location>
</feature>
<feature type="transmembrane region" description="Helical" evidence="2">
    <location>
        <begin position="814"/>
        <end position="838"/>
    </location>
</feature>
<sequence>MISRICLILLICVVWPCSTATNNTVLFPVIEKSASLARISAAITIHNGIYSKNSIVQEVTAEFLDISPPEAKDLLEHDYGSLSDNMNKFYGSLSKIPAKLKNGDELIDTINLLLDMKVSQEYLKPGAIGDQTDHFAKTTKIMEDSAVLSKNILHVLDLGEAAELLRKVRESDGQDMKAKAIEDILSKLRRILTRTDSQLGLMNNYKTVFQDYLSLESLTNDLQPVINAAGTARKYTETINKLDPFRKDLMAASENTDQIKTATNEILKYSETIQHLFPTSSFLNSTNLKYDSKVMTRGLLGHKDLNNIWTDFENPWFRQNVLSNLDPTILRQGLESLKPFVSALDSLIPLQQFDNDKDKETILEFAKKINKIHEVGSKVKNVTNSKTPFEEVSTCIEPLHPIQNPPNQAMLKRVENFSGKVVQRVEAFSKLMDDINKNGLKSIISFSKEIKKNIEVVLRAKNDSLNMEMFEKARKLEQEHNLADKLQWIADKLGEAPGDLFTEDRKIDYNVIQSVSTVFNGTNVESVLNCIKRSSVDNLIGMFEFVDQSDSLMNQKAEFATATNFISNMSKIQKNFQNVIGKVKSAKVSKDSKLLIDSRHFKDVGPHSRVIGGSLAALRAIESVLKAEKSIKSVIDMDAKAKSSIQKLLQSKSTDASINEMKQAETSVKEILKVLKTKNIDSISQIQSILNSLSQLKNQTDIKGDNIPDLANKLSDSKDPKLKSLATDLFTISRLDMRFNYHRKAFEVKNSLEATKQMLVDFLKTFIDDQDAERKRTTETLDSMDSSNVEEEPMNFWDWLNTDEAEELIWNISWYFTVGWVTFWVLFALSETICNIMFKRDFFFLKSPDHPDKQKERIGSAKQAEEKKAWMKNEEKKKNKKDKKESKEKKKREKQNPKKFKKGTK</sequence>